<protein>
    <submittedName>
        <fullName evidence="2">Uncharacterized protein</fullName>
    </submittedName>
</protein>
<proteinExistence type="predicted"/>
<accession>A0A292Q1X6</accession>
<dbReference type="Proteomes" id="UP001412239">
    <property type="component" value="Unassembled WGS sequence"/>
</dbReference>
<name>A0A292Q1X6_9PEZI</name>
<dbReference type="AlphaFoldDB" id="A0A292Q1X6"/>
<keyword evidence="1" id="KW-0175">Coiled coil</keyword>
<sequence length="216" mass="24342">MASCGDLPLGVERPERVVEEQLETIAELVETGEEIRKSTEELRKSNEELEHSRSRLDGVMRKIVVPTVTAVVFESFFKKAMGLADADPLPDGRADIIRGRQNLFNDFDLENEQEILEFADAWSDAVSAGNTAAREVTGDRVVLALQYCEGNLHRLLQKAFTFLWGISPSDWHNATEAQRALTLRSYPGHELGLPGFIRLQLYKFYSPSQILPSDYE</sequence>
<evidence type="ECO:0000256" key="1">
    <source>
        <dbReference type="SAM" id="Coils"/>
    </source>
</evidence>
<reference evidence="2" key="1">
    <citation type="submission" date="2015-10" db="EMBL/GenBank/DDBJ databases">
        <authorList>
            <person name="Regsiter A."/>
            <person name="william w."/>
        </authorList>
    </citation>
    <scope>NUCLEOTIDE SEQUENCE</scope>
    <source>
        <strain evidence="2">Montdore</strain>
    </source>
</reference>
<evidence type="ECO:0000313" key="3">
    <source>
        <dbReference type="Proteomes" id="UP001412239"/>
    </source>
</evidence>
<evidence type="ECO:0000313" key="2">
    <source>
        <dbReference type="EMBL" id="CUS12975.1"/>
    </source>
</evidence>
<dbReference type="EMBL" id="LN890979">
    <property type="protein sequence ID" value="CUS12975.1"/>
    <property type="molecule type" value="Genomic_DNA"/>
</dbReference>
<gene>
    <name evidence="2" type="ORF">GSTUAT00002890001</name>
</gene>
<keyword evidence="3" id="KW-1185">Reference proteome</keyword>
<feature type="coiled-coil region" evidence="1">
    <location>
        <begin position="28"/>
        <end position="55"/>
    </location>
</feature>
<organism evidence="2 3">
    <name type="scientific">Tuber aestivum</name>
    <name type="common">summer truffle</name>
    <dbReference type="NCBI Taxonomy" id="59557"/>
    <lineage>
        <taxon>Eukaryota</taxon>
        <taxon>Fungi</taxon>
        <taxon>Dikarya</taxon>
        <taxon>Ascomycota</taxon>
        <taxon>Pezizomycotina</taxon>
        <taxon>Pezizomycetes</taxon>
        <taxon>Pezizales</taxon>
        <taxon>Tuberaceae</taxon>
        <taxon>Tuber</taxon>
    </lineage>
</organism>